<dbReference type="CDD" id="cd01833">
    <property type="entry name" value="XynB_like"/>
    <property type="match status" value="1"/>
</dbReference>
<dbReference type="EMBL" id="CP060784">
    <property type="protein sequence ID" value="QNP51526.1"/>
    <property type="molecule type" value="Genomic_DNA"/>
</dbReference>
<dbReference type="InterPro" id="IPR026444">
    <property type="entry name" value="Secre_tail"/>
</dbReference>
<accession>A0A7H0GTB0</accession>
<name>A0A7H0GTB0_9BACT</name>
<dbReference type="PANTHER" id="PTHR30383">
    <property type="entry name" value="THIOESTERASE 1/PROTEASE 1/LYSOPHOSPHOLIPASE L1"/>
    <property type="match status" value="1"/>
</dbReference>
<feature type="domain" description="Secretion system C-terminal sorting" evidence="3">
    <location>
        <begin position="332"/>
        <end position="390"/>
    </location>
</feature>
<evidence type="ECO:0000259" key="3">
    <source>
        <dbReference type="Pfam" id="PF18962"/>
    </source>
</evidence>
<dbReference type="Gene3D" id="2.60.40.10">
    <property type="entry name" value="Immunoglobulins"/>
    <property type="match status" value="1"/>
</dbReference>
<proteinExistence type="predicted"/>
<dbReference type="PANTHER" id="PTHR30383:SF2">
    <property type="entry name" value="CELLULOSE-BINDING PROTEIN"/>
    <property type="match status" value="1"/>
</dbReference>
<feature type="chain" id="PRO_5028802781" evidence="1">
    <location>
        <begin position="18"/>
        <end position="397"/>
    </location>
</feature>
<dbReference type="InterPro" id="IPR013830">
    <property type="entry name" value="SGNH_hydro"/>
</dbReference>
<dbReference type="RefSeq" id="WP_187731808.1">
    <property type="nucleotide sequence ID" value="NZ_BMFN01000003.1"/>
</dbReference>
<dbReference type="Gene3D" id="3.40.50.1110">
    <property type="entry name" value="SGNH hydrolase"/>
    <property type="match status" value="1"/>
</dbReference>
<dbReference type="AlphaFoldDB" id="A0A7H0GTB0"/>
<evidence type="ECO:0000259" key="2">
    <source>
        <dbReference type="Pfam" id="PF13472"/>
    </source>
</evidence>
<organism evidence="4 5">
    <name type="scientific">Hymenobacter qilianensis</name>
    <dbReference type="NCBI Taxonomy" id="1385715"/>
    <lineage>
        <taxon>Bacteria</taxon>
        <taxon>Pseudomonadati</taxon>
        <taxon>Bacteroidota</taxon>
        <taxon>Cytophagia</taxon>
        <taxon>Cytophagales</taxon>
        <taxon>Hymenobacteraceae</taxon>
        <taxon>Hymenobacter</taxon>
    </lineage>
</organism>
<dbReference type="Pfam" id="PF13472">
    <property type="entry name" value="Lipase_GDSL_2"/>
    <property type="match status" value="1"/>
</dbReference>
<dbReference type="Proteomes" id="UP000516093">
    <property type="component" value="Chromosome"/>
</dbReference>
<dbReference type="Pfam" id="PF18962">
    <property type="entry name" value="Por_Secre_tail"/>
    <property type="match status" value="1"/>
</dbReference>
<dbReference type="KEGG" id="hqi:H9L05_16180"/>
<evidence type="ECO:0000313" key="5">
    <source>
        <dbReference type="Proteomes" id="UP000516093"/>
    </source>
</evidence>
<reference evidence="4 5" key="1">
    <citation type="submission" date="2020-08" db="EMBL/GenBank/DDBJ databases">
        <title>Genome sequence of Hymenobacter qilianensis JCM 19763T.</title>
        <authorList>
            <person name="Hyun D.-W."/>
            <person name="Bae J.-W."/>
        </authorList>
    </citation>
    <scope>NUCLEOTIDE SEQUENCE [LARGE SCALE GENOMIC DNA]</scope>
    <source>
        <strain evidence="4 5">JCM 19763</strain>
    </source>
</reference>
<dbReference type="SUPFAM" id="SSF52266">
    <property type="entry name" value="SGNH hydrolase"/>
    <property type="match status" value="1"/>
</dbReference>
<dbReference type="GO" id="GO:0004622">
    <property type="term" value="F:phosphatidylcholine lysophospholipase activity"/>
    <property type="evidence" value="ECO:0007669"/>
    <property type="project" value="TreeGrafter"/>
</dbReference>
<evidence type="ECO:0000256" key="1">
    <source>
        <dbReference type="SAM" id="SignalP"/>
    </source>
</evidence>
<gene>
    <name evidence="4" type="ORF">H9L05_16180</name>
</gene>
<protein>
    <submittedName>
        <fullName evidence="4">T9SS type A sorting domain-containing protein</fullName>
    </submittedName>
</protein>
<keyword evidence="1" id="KW-0732">Signal</keyword>
<evidence type="ECO:0000313" key="4">
    <source>
        <dbReference type="EMBL" id="QNP51526.1"/>
    </source>
</evidence>
<dbReference type="InterPro" id="IPR051532">
    <property type="entry name" value="Ester_Hydrolysis_Enzymes"/>
</dbReference>
<dbReference type="InterPro" id="IPR036514">
    <property type="entry name" value="SGNH_hydro_sf"/>
</dbReference>
<feature type="domain" description="SGNH hydrolase-type esterase" evidence="2">
    <location>
        <begin position="23"/>
        <end position="207"/>
    </location>
</feature>
<dbReference type="NCBIfam" id="TIGR04183">
    <property type="entry name" value="Por_Secre_tail"/>
    <property type="match status" value="1"/>
</dbReference>
<sequence length="397" mass="43466">MVFLVCFLVLPALQSRAQVKIMLLGDSITHGTPEHTTYRRPLWLKLQEEKYDVDFVGSKNTNEGGATIFQDFDPNHDGASGLRADELLPYIPEWAAYAQPDIVLLHAGTNDLLGTSSVEDTRDDIGKLIDALRAVNPKVSVLVAQVLPTDLTNNDVQNKIPAFNALLPALASAKTTDESSIIIVDHYTGFGSEDLYDKLHPNEQGEEKMAERWLAALKSNALLGRPLPVSLVQFDARAVPDGIQLQWVTASEQNNAGFTIERSTTGTEFAAVGQVVGRGTTASRSSYSFLDATALTHPKIYYRLRQTDTNGVVRFSGVVTVSPIHQSELTVSPVPADRIITVSGIVSQTPITIWNGRGQVVDRQVAEGTQITLDISQLSQGLYYLQAGTRRVRFIKH</sequence>
<dbReference type="InterPro" id="IPR013783">
    <property type="entry name" value="Ig-like_fold"/>
</dbReference>
<feature type="signal peptide" evidence="1">
    <location>
        <begin position="1"/>
        <end position="17"/>
    </location>
</feature>
<keyword evidence="5" id="KW-1185">Reference proteome</keyword>